<dbReference type="Proteomes" id="UP000322983">
    <property type="component" value="Chromosome"/>
</dbReference>
<dbReference type="AlphaFoldDB" id="A0A510DS05"/>
<sequence length="451" mass="51374">MERSTKTCALFIVNRSDYIFESTMSSIVRTFETFDIDLLLVFYAGFTRNLFNAQSPRGLKELFGWIQEKGTEVVLEEASAPVDVDAFRKWIDEKTMECGKVIVVPTTSASLTAYLLGRVESEKLATVSYVFTFGPWTNYFYPYVPRPLETMRVINGEIKTNLNPSKLDGFPGYLSDKTFNMNVEKIVVELNKKTSSDVLELHVKEKDRNSQDKLLLSSDTFNLNDFLNKIHNRWGCEETINEALLLSGAFELKITKGNKEDTISSLTREKVLIDTNLLFYGIHNYELRDLIVPKCVRNEVTINSVQTKSRGSPLKSALSEIVEDVLNSVLSHARLIPSEDLWCDIAIPKIDPDLIEGAYLLTGDKKAYERWRKSTIGKYTEPLLIKVPTLTYQEGVKRYSHDIDKHVVQDVGRRYMSIITIALLLSRIRDISNIKVSLCWKGGKPIEVSYS</sequence>
<evidence type="ECO:0008006" key="3">
    <source>
        <dbReference type="Google" id="ProtNLM"/>
    </source>
</evidence>
<gene>
    <name evidence="1" type="ORF">IC006_0227</name>
</gene>
<dbReference type="GeneID" id="41714114"/>
<keyword evidence="2" id="KW-1185">Reference proteome</keyword>
<accession>A0A510DS05</accession>
<name>A0A510DS05_9CREN</name>
<dbReference type="STRING" id="1294262.GCA_001316085_02371"/>
<proteinExistence type="predicted"/>
<dbReference type="KEGG" id="step:IC006_0227"/>
<evidence type="ECO:0000313" key="2">
    <source>
        <dbReference type="Proteomes" id="UP000322983"/>
    </source>
</evidence>
<evidence type="ECO:0000313" key="1">
    <source>
        <dbReference type="EMBL" id="BBG22943.1"/>
    </source>
</evidence>
<dbReference type="OrthoDB" id="46262at2157"/>
<dbReference type="RefSeq" id="WP_149528222.1">
    <property type="nucleotide sequence ID" value="NZ_AP018929.1"/>
</dbReference>
<dbReference type="EMBL" id="AP018929">
    <property type="protein sequence ID" value="BBG22943.1"/>
    <property type="molecule type" value="Genomic_DNA"/>
</dbReference>
<protein>
    <recommendedName>
        <fullName evidence="3">PIN domain-containing protein</fullName>
    </recommendedName>
</protein>
<reference evidence="1 2" key="1">
    <citation type="journal article" date="2020" name="Int. J. Syst. Evol. Microbiol.">
        <title>Sulfuracidifex tepidarius gen. nov., sp. nov. and transfer of Sulfolobus metallicus Huber and Stetter 1992 to the genus Sulfuracidifex as Sulfuracidifex metallicus comb. nov.</title>
        <authorList>
            <person name="Itoh T."/>
            <person name="Miura T."/>
            <person name="Sakai H.D."/>
            <person name="Kato S."/>
            <person name="Ohkuma M."/>
            <person name="Takashina T."/>
        </authorList>
    </citation>
    <scope>NUCLEOTIDE SEQUENCE [LARGE SCALE GENOMIC DNA]</scope>
    <source>
        <strain evidence="1 2">IC-006</strain>
    </source>
</reference>
<organism evidence="1 2">
    <name type="scientific">Sulfuracidifex tepidarius</name>
    <dbReference type="NCBI Taxonomy" id="1294262"/>
    <lineage>
        <taxon>Archaea</taxon>
        <taxon>Thermoproteota</taxon>
        <taxon>Thermoprotei</taxon>
        <taxon>Sulfolobales</taxon>
        <taxon>Sulfolobaceae</taxon>
        <taxon>Sulfuracidifex</taxon>
    </lineage>
</organism>